<accession>A0A1B0A9G9</accession>
<feature type="region of interest" description="Disordered" evidence="1">
    <location>
        <begin position="142"/>
        <end position="173"/>
    </location>
</feature>
<organism evidence="3 4">
    <name type="scientific">Glossina pallidipes</name>
    <name type="common">Tsetse fly</name>
    <dbReference type="NCBI Taxonomy" id="7398"/>
    <lineage>
        <taxon>Eukaryota</taxon>
        <taxon>Metazoa</taxon>
        <taxon>Ecdysozoa</taxon>
        <taxon>Arthropoda</taxon>
        <taxon>Hexapoda</taxon>
        <taxon>Insecta</taxon>
        <taxon>Pterygota</taxon>
        <taxon>Neoptera</taxon>
        <taxon>Endopterygota</taxon>
        <taxon>Diptera</taxon>
        <taxon>Brachycera</taxon>
        <taxon>Muscomorpha</taxon>
        <taxon>Hippoboscoidea</taxon>
        <taxon>Glossinidae</taxon>
        <taxon>Glossina</taxon>
    </lineage>
</organism>
<dbReference type="VEuPathDB" id="VectorBase:GPAI038451"/>
<name>A0A1B0A9G9_GLOPL</name>
<dbReference type="Proteomes" id="UP000092445">
    <property type="component" value="Unassembled WGS sequence"/>
</dbReference>
<dbReference type="Pfam" id="PF07707">
    <property type="entry name" value="BACK"/>
    <property type="match status" value="1"/>
</dbReference>
<dbReference type="Gene3D" id="1.25.40.420">
    <property type="match status" value="1"/>
</dbReference>
<evidence type="ECO:0000313" key="3">
    <source>
        <dbReference type="EnsemblMetazoa" id="GPAI038451-PA"/>
    </source>
</evidence>
<feature type="compositionally biased region" description="Pro residues" evidence="1">
    <location>
        <begin position="146"/>
        <end position="170"/>
    </location>
</feature>
<protein>
    <submittedName>
        <fullName evidence="3">BACK domain-containing protein</fullName>
    </submittedName>
</protein>
<evidence type="ECO:0000256" key="1">
    <source>
        <dbReference type="SAM" id="MobiDB-lite"/>
    </source>
</evidence>
<dbReference type="InterPro" id="IPR011705">
    <property type="entry name" value="BACK"/>
</dbReference>
<evidence type="ECO:0000313" key="4">
    <source>
        <dbReference type="Proteomes" id="UP000092445"/>
    </source>
</evidence>
<evidence type="ECO:0000259" key="2">
    <source>
        <dbReference type="Pfam" id="PF07707"/>
    </source>
</evidence>
<dbReference type="EnsemblMetazoa" id="GPAI038451-RA">
    <property type="protein sequence ID" value="GPAI038451-PA"/>
    <property type="gene ID" value="GPAI038451"/>
</dbReference>
<feature type="domain" description="BACK" evidence="2">
    <location>
        <begin position="9"/>
        <end position="65"/>
    </location>
</feature>
<proteinExistence type="predicted"/>
<sequence>MNFWNIPFQLTTIITDDRLYLHSEENAYRSVLKYVKYGSEARKTYPRDLMRNLMSFLLKNASLKNRSLTEPSLNKQLLSLLPNTKLMVGCRQTFFIKTTINKQITYKNCLEVSLFPLTQVKAVSVLLWLYPTALVSSYILTEKKQSPPPPPTPPPPPPPPPPTSPSPPAPLTLSTRATTIRKKLRSQQHNR</sequence>
<reference evidence="3" key="2">
    <citation type="submission" date="2020-05" db="UniProtKB">
        <authorList>
            <consortium name="EnsemblMetazoa"/>
        </authorList>
    </citation>
    <scope>IDENTIFICATION</scope>
    <source>
        <strain evidence="3">IAEA</strain>
    </source>
</reference>
<reference evidence="4" key="1">
    <citation type="submission" date="2014-03" db="EMBL/GenBank/DDBJ databases">
        <authorList>
            <person name="Aksoy S."/>
            <person name="Warren W."/>
            <person name="Wilson R.K."/>
        </authorList>
    </citation>
    <scope>NUCLEOTIDE SEQUENCE [LARGE SCALE GENOMIC DNA]</scope>
    <source>
        <strain evidence="4">IAEA</strain>
    </source>
</reference>
<dbReference type="AlphaFoldDB" id="A0A1B0A9G9"/>
<keyword evidence="4" id="KW-1185">Reference proteome</keyword>